<evidence type="ECO:0000259" key="3">
    <source>
        <dbReference type="PROSITE" id="PS50110"/>
    </source>
</evidence>
<dbReference type="PROSITE" id="PS50110">
    <property type="entry name" value="RESPONSE_REGULATORY"/>
    <property type="match status" value="1"/>
</dbReference>
<protein>
    <recommendedName>
        <fullName evidence="3">Response regulatory domain-containing protein</fullName>
    </recommendedName>
</protein>
<dbReference type="SMART" id="SM00448">
    <property type="entry name" value="REC"/>
    <property type="match status" value="1"/>
</dbReference>
<keyword evidence="1 2" id="KW-0597">Phosphoprotein</keyword>
<dbReference type="Gene3D" id="3.40.50.2300">
    <property type="match status" value="1"/>
</dbReference>
<evidence type="ECO:0000313" key="5">
    <source>
        <dbReference type="Proteomes" id="UP000679725"/>
    </source>
</evidence>
<sequence>MTTEAAKILIVEDNPLMARQLEAELNGKGFIITGIARNLTDAVSLMKTQACDLALIDMRLDGPEDGIATAQELLRIKWIPIIYITGEESYEEIAERSQSTFPAAFLEKPIRPSELFVQINLALHNFQAGNLPAAKSVQSEYIVFFTDKEHIQVRQSNIIFIEADGPYAKIYITEEEFKRLYPEKSFNYIYVSPNIGRIYSELKSYFYKLSRKHIINLDHISRLSANQIIAGIHKIPIPEGRRQDLIAKLNVVKSR</sequence>
<dbReference type="InterPro" id="IPR050595">
    <property type="entry name" value="Bact_response_regulator"/>
</dbReference>
<dbReference type="PANTHER" id="PTHR44591">
    <property type="entry name" value="STRESS RESPONSE REGULATOR PROTEIN 1"/>
    <property type="match status" value="1"/>
</dbReference>
<dbReference type="Pfam" id="PF00072">
    <property type="entry name" value="Response_reg"/>
    <property type="match status" value="1"/>
</dbReference>
<dbReference type="SUPFAM" id="SSF52172">
    <property type="entry name" value="CheY-like"/>
    <property type="match status" value="1"/>
</dbReference>
<proteinExistence type="predicted"/>
<dbReference type="InterPro" id="IPR011006">
    <property type="entry name" value="CheY-like_superfamily"/>
</dbReference>
<dbReference type="SMART" id="SM00850">
    <property type="entry name" value="LytTR"/>
    <property type="match status" value="1"/>
</dbReference>
<feature type="domain" description="Response regulatory" evidence="3">
    <location>
        <begin position="7"/>
        <end position="123"/>
    </location>
</feature>
<dbReference type="PANTHER" id="PTHR44591:SF3">
    <property type="entry name" value="RESPONSE REGULATORY DOMAIN-CONTAINING PROTEIN"/>
    <property type="match status" value="1"/>
</dbReference>
<name>A0ABM8UKW9_9BACT</name>
<keyword evidence="5" id="KW-1185">Reference proteome</keyword>
<dbReference type="RefSeq" id="WP_215232248.1">
    <property type="nucleotide sequence ID" value="NZ_CAJRAU010000001.1"/>
</dbReference>
<evidence type="ECO:0000256" key="2">
    <source>
        <dbReference type="PROSITE-ProRule" id="PRU00169"/>
    </source>
</evidence>
<feature type="modified residue" description="4-aspartylphosphate" evidence="2">
    <location>
        <position position="57"/>
    </location>
</feature>
<dbReference type="EMBL" id="CAJRAU010000001">
    <property type="protein sequence ID" value="CAG5068137.1"/>
    <property type="molecule type" value="Genomic_DNA"/>
</dbReference>
<reference evidence="4 5" key="1">
    <citation type="submission" date="2021-04" db="EMBL/GenBank/DDBJ databases">
        <authorList>
            <person name="Rodrigo-Torres L."/>
            <person name="Arahal R. D."/>
            <person name="Lucena T."/>
        </authorList>
    </citation>
    <scope>NUCLEOTIDE SEQUENCE [LARGE SCALE GENOMIC DNA]</scope>
    <source>
        <strain evidence="4 5">CECT 9623</strain>
    </source>
</reference>
<dbReference type="InterPro" id="IPR001789">
    <property type="entry name" value="Sig_transdc_resp-reg_receiver"/>
</dbReference>
<dbReference type="Proteomes" id="UP000679725">
    <property type="component" value="Unassembled WGS sequence"/>
</dbReference>
<evidence type="ECO:0000313" key="4">
    <source>
        <dbReference type="EMBL" id="CAG5068137.1"/>
    </source>
</evidence>
<evidence type="ECO:0000256" key="1">
    <source>
        <dbReference type="ARBA" id="ARBA00022553"/>
    </source>
</evidence>
<organism evidence="4 5">
    <name type="scientific">Dyadobacter linearis</name>
    <dbReference type="NCBI Taxonomy" id="2823330"/>
    <lineage>
        <taxon>Bacteria</taxon>
        <taxon>Pseudomonadati</taxon>
        <taxon>Bacteroidota</taxon>
        <taxon>Cytophagia</taxon>
        <taxon>Cytophagales</taxon>
        <taxon>Spirosomataceae</taxon>
        <taxon>Dyadobacter</taxon>
    </lineage>
</organism>
<accession>A0ABM8UKW9</accession>
<dbReference type="InterPro" id="IPR007492">
    <property type="entry name" value="LytTR_DNA-bd_dom"/>
</dbReference>
<comment type="caution">
    <text evidence="4">The sequence shown here is derived from an EMBL/GenBank/DDBJ whole genome shotgun (WGS) entry which is preliminary data.</text>
</comment>
<gene>
    <name evidence="4" type="ORF">DYBT9623_00866</name>
</gene>
<dbReference type="Gene3D" id="2.40.50.1020">
    <property type="entry name" value="LytTr DNA-binding domain"/>
    <property type="match status" value="1"/>
</dbReference>